<comment type="subcellular location">
    <subcellularLocation>
        <location evidence="1">Cytoplasm</location>
    </subcellularLocation>
</comment>
<dbReference type="EMBL" id="JAKLMC020000008">
    <property type="protein sequence ID" value="KAK5954752.1"/>
    <property type="molecule type" value="Genomic_DNA"/>
</dbReference>
<keyword evidence="3" id="KW-0963">Cytoplasm</keyword>
<evidence type="ECO:0000256" key="5">
    <source>
        <dbReference type="SAM" id="MobiDB-lite"/>
    </source>
</evidence>
<dbReference type="InterPro" id="IPR010334">
    <property type="entry name" value="Dcp1"/>
</dbReference>
<evidence type="ECO:0000313" key="7">
    <source>
        <dbReference type="Proteomes" id="UP001316803"/>
    </source>
</evidence>
<dbReference type="PANTHER" id="PTHR16290">
    <property type="entry name" value="TRANSCRIPTION FACTOR SMIF DECAPPING ENZYME DCP1"/>
    <property type="match status" value="1"/>
</dbReference>
<keyword evidence="7" id="KW-1185">Reference proteome</keyword>
<dbReference type="GO" id="GO:0003729">
    <property type="term" value="F:mRNA binding"/>
    <property type="evidence" value="ECO:0007669"/>
    <property type="project" value="TreeGrafter"/>
</dbReference>
<dbReference type="InterPro" id="IPR011993">
    <property type="entry name" value="PH-like_dom_sf"/>
</dbReference>
<comment type="caution">
    <text evidence="6">The sequence shown here is derived from an EMBL/GenBank/DDBJ whole genome shotgun (WGS) entry which is preliminary data.</text>
</comment>
<feature type="compositionally biased region" description="Pro residues" evidence="5">
    <location>
        <begin position="229"/>
        <end position="242"/>
    </location>
</feature>
<dbReference type="PANTHER" id="PTHR16290:SF0">
    <property type="entry name" value="DECAPPING PROTEIN 1, ISOFORM A"/>
    <property type="match status" value="1"/>
</dbReference>
<dbReference type="GO" id="GO:0000932">
    <property type="term" value="C:P-body"/>
    <property type="evidence" value="ECO:0007669"/>
    <property type="project" value="TreeGrafter"/>
</dbReference>
<dbReference type="GO" id="GO:0000290">
    <property type="term" value="P:deadenylation-dependent decapping of nuclear-transcribed mRNA"/>
    <property type="evidence" value="ECO:0007669"/>
    <property type="project" value="InterPro"/>
</dbReference>
<dbReference type="GO" id="GO:0031087">
    <property type="term" value="P:deadenylation-independent decapping of nuclear-transcribed mRNA"/>
    <property type="evidence" value="ECO:0007669"/>
    <property type="project" value="TreeGrafter"/>
</dbReference>
<dbReference type="Gene3D" id="2.30.29.30">
    <property type="entry name" value="Pleckstrin-homology domain (PH domain)/Phosphotyrosine-binding domain (PTB)"/>
    <property type="match status" value="1"/>
</dbReference>
<dbReference type="AlphaFoldDB" id="A0AAN8I4Z4"/>
<evidence type="ECO:0000256" key="3">
    <source>
        <dbReference type="ARBA" id="ARBA00022490"/>
    </source>
</evidence>
<sequence length="297" mass="32202">MPSATNLQTIQPSDYESDAQGYTSDYPVVRPPVSRTKEEMNLAVLQKHNPEIAEILSVAPYVTIYDWAHTPGEWQKTGPNGTLFICQLTPGYYGEERYHAIVLNRSGLDNFSAELRQSDIGNVEISGDFVIITYETFELGGAPKANAVHIFSEEGTSTAASRAANGELMVALAEAAQRSRMAAIGPTCRPDGLKEDWEQFVSSRGAMSSQSQPQETLPTHLPVSELHMPPQPSPLPLQPSPEPQVAGPQPNRPMDLLALFQGSSQPKPEVEPTPVHPAPVDANNLLRLLQGGGSARL</sequence>
<feature type="region of interest" description="Disordered" evidence="5">
    <location>
        <begin position="1"/>
        <end position="30"/>
    </location>
</feature>
<evidence type="ECO:0000313" key="6">
    <source>
        <dbReference type="EMBL" id="KAK5954752.1"/>
    </source>
</evidence>
<feature type="region of interest" description="Disordered" evidence="5">
    <location>
        <begin position="222"/>
        <end position="282"/>
    </location>
</feature>
<feature type="compositionally biased region" description="Polar residues" evidence="5">
    <location>
        <begin position="1"/>
        <end position="14"/>
    </location>
</feature>
<dbReference type="Pfam" id="PF06058">
    <property type="entry name" value="DCP1"/>
    <property type="match status" value="1"/>
</dbReference>
<comment type="similarity">
    <text evidence="2">Belongs to the DCP1 family.</text>
</comment>
<organism evidence="6 7">
    <name type="scientific">Knufia fluminis</name>
    <dbReference type="NCBI Taxonomy" id="191047"/>
    <lineage>
        <taxon>Eukaryota</taxon>
        <taxon>Fungi</taxon>
        <taxon>Dikarya</taxon>
        <taxon>Ascomycota</taxon>
        <taxon>Pezizomycotina</taxon>
        <taxon>Eurotiomycetes</taxon>
        <taxon>Chaetothyriomycetidae</taxon>
        <taxon>Chaetothyriales</taxon>
        <taxon>Trichomeriaceae</taxon>
        <taxon>Knufia</taxon>
    </lineage>
</organism>
<evidence type="ECO:0000256" key="2">
    <source>
        <dbReference type="ARBA" id="ARBA00008778"/>
    </source>
</evidence>
<reference evidence="6 7" key="1">
    <citation type="submission" date="2022-12" db="EMBL/GenBank/DDBJ databases">
        <title>Genomic features and morphological characterization of a novel Knufia sp. strain isolated from spacecraft assembly facility.</title>
        <authorList>
            <person name="Teixeira M."/>
            <person name="Chander A.M."/>
            <person name="Stajich J.E."/>
            <person name="Venkateswaran K."/>
        </authorList>
    </citation>
    <scope>NUCLEOTIDE SEQUENCE [LARGE SCALE GENOMIC DNA]</scope>
    <source>
        <strain evidence="6 7">FJI-L2-BK-P2</strain>
    </source>
</reference>
<evidence type="ECO:0000256" key="4">
    <source>
        <dbReference type="ARBA" id="ARBA00022664"/>
    </source>
</evidence>
<dbReference type="GO" id="GO:0006397">
    <property type="term" value="P:mRNA processing"/>
    <property type="evidence" value="ECO:0007669"/>
    <property type="project" value="UniProtKB-KW"/>
</dbReference>
<proteinExistence type="inferred from homology"/>
<dbReference type="GO" id="GO:0008047">
    <property type="term" value="F:enzyme activator activity"/>
    <property type="evidence" value="ECO:0007669"/>
    <property type="project" value="InterPro"/>
</dbReference>
<gene>
    <name evidence="6" type="ORF">OHC33_004477</name>
</gene>
<evidence type="ECO:0000256" key="1">
    <source>
        <dbReference type="ARBA" id="ARBA00004496"/>
    </source>
</evidence>
<protein>
    <submittedName>
        <fullName evidence="6">Uncharacterized protein</fullName>
    </submittedName>
</protein>
<dbReference type="Proteomes" id="UP001316803">
    <property type="component" value="Unassembled WGS sequence"/>
</dbReference>
<name>A0AAN8I4Z4_9EURO</name>
<accession>A0AAN8I4Z4</accession>
<dbReference type="SUPFAM" id="SSF50729">
    <property type="entry name" value="PH domain-like"/>
    <property type="match status" value="1"/>
</dbReference>
<keyword evidence="4" id="KW-0507">mRNA processing</keyword>